<evidence type="ECO:0000313" key="1">
    <source>
        <dbReference type="EMBL" id="KAK3265440.1"/>
    </source>
</evidence>
<organism evidence="1 2">
    <name type="scientific">Cymbomonas tetramitiformis</name>
    <dbReference type="NCBI Taxonomy" id="36881"/>
    <lineage>
        <taxon>Eukaryota</taxon>
        <taxon>Viridiplantae</taxon>
        <taxon>Chlorophyta</taxon>
        <taxon>Pyramimonadophyceae</taxon>
        <taxon>Pyramimonadales</taxon>
        <taxon>Pyramimonadaceae</taxon>
        <taxon>Cymbomonas</taxon>
    </lineage>
</organism>
<comment type="caution">
    <text evidence="1">The sequence shown here is derived from an EMBL/GenBank/DDBJ whole genome shotgun (WGS) entry which is preliminary data.</text>
</comment>
<dbReference type="EMBL" id="LGRX02013917">
    <property type="protein sequence ID" value="KAK3265440.1"/>
    <property type="molecule type" value="Genomic_DNA"/>
</dbReference>
<proteinExistence type="predicted"/>
<keyword evidence="2" id="KW-1185">Reference proteome</keyword>
<gene>
    <name evidence="1" type="ORF">CYMTET_25876</name>
</gene>
<evidence type="ECO:0000313" key="2">
    <source>
        <dbReference type="Proteomes" id="UP001190700"/>
    </source>
</evidence>
<reference evidence="1 2" key="1">
    <citation type="journal article" date="2015" name="Genome Biol. Evol.">
        <title>Comparative Genomics of a Bacterivorous Green Alga Reveals Evolutionary Causalities and Consequences of Phago-Mixotrophic Mode of Nutrition.</title>
        <authorList>
            <person name="Burns J.A."/>
            <person name="Paasch A."/>
            <person name="Narechania A."/>
            <person name="Kim E."/>
        </authorList>
    </citation>
    <scope>NUCLEOTIDE SEQUENCE [LARGE SCALE GENOMIC DNA]</scope>
    <source>
        <strain evidence="1 2">PLY_AMNH</strain>
    </source>
</reference>
<name>A0AAE0FTN1_9CHLO</name>
<protein>
    <submittedName>
        <fullName evidence="1">Uncharacterized protein</fullName>
    </submittedName>
</protein>
<accession>A0AAE0FTN1</accession>
<dbReference type="Proteomes" id="UP001190700">
    <property type="component" value="Unassembled WGS sequence"/>
</dbReference>
<sequence length="226" mass="25720">MGSERRAERVVRRLWTSIWDGDGDTMELFGIRFEAYKDPTENIADFSSCVPEASSRRTTYDPEGIKDACSWKLIRCTARWFWIALSDTTKDRWWAFRRYVEHIRGEGRHSAGIGSLCPCGAGIRVSHAAGRYHLQAGENEPGDPAVEANPRVVTPRAEKATMPPPGPAATQLPRQYRFVQYPQLSVENWSRSAYYSAPLLKGSRQFITMCRNPACSAERARHWHRS</sequence>
<dbReference type="AlphaFoldDB" id="A0AAE0FTN1"/>